<protein>
    <recommendedName>
        <fullName evidence="6">Carrier domain-containing protein</fullName>
    </recommendedName>
</protein>
<feature type="domain" description="Carrier" evidence="6">
    <location>
        <begin position="1592"/>
        <end position="1667"/>
    </location>
</feature>
<dbReference type="PROSITE" id="PS00012">
    <property type="entry name" value="PHOSPHOPANTETHEINE"/>
    <property type="match status" value="1"/>
</dbReference>
<evidence type="ECO:0000256" key="5">
    <source>
        <dbReference type="SAM" id="MobiDB-lite"/>
    </source>
</evidence>
<dbReference type="SUPFAM" id="SSF52777">
    <property type="entry name" value="CoA-dependent acyltransferases"/>
    <property type="match status" value="4"/>
</dbReference>
<dbReference type="InterPro" id="IPR036736">
    <property type="entry name" value="ACP-like_sf"/>
</dbReference>
<feature type="domain" description="Carrier" evidence="6">
    <location>
        <begin position="521"/>
        <end position="594"/>
    </location>
</feature>
<dbReference type="EMBL" id="SKBN01000281">
    <property type="protein sequence ID" value="TGJ79519.1"/>
    <property type="molecule type" value="Genomic_DNA"/>
</dbReference>
<organism evidence="7 8">
    <name type="scientific">Xylaria hypoxylon</name>
    <dbReference type="NCBI Taxonomy" id="37992"/>
    <lineage>
        <taxon>Eukaryota</taxon>
        <taxon>Fungi</taxon>
        <taxon>Dikarya</taxon>
        <taxon>Ascomycota</taxon>
        <taxon>Pezizomycotina</taxon>
        <taxon>Sordariomycetes</taxon>
        <taxon>Xylariomycetidae</taxon>
        <taxon>Xylariales</taxon>
        <taxon>Xylariaceae</taxon>
        <taxon>Xylaria</taxon>
    </lineage>
</organism>
<evidence type="ECO:0000313" key="7">
    <source>
        <dbReference type="EMBL" id="TGJ79519.1"/>
    </source>
</evidence>
<dbReference type="Gene3D" id="3.40.50.12780">
    <property type="entry name" value="N-terminal domain of ligase-like"/>
    <property type="match status" value="2"/>
</dbReference>
<dbReference type="Gene3D" id="1.10.1200.10">
    <property type="entry name" value="ACP-like"/>
    <property type="match status" value="2"/>
</dbReference>
<dbReference type="PROSITE" id="PS50075">
    <property type="entry name" value="CARRIER"/>
    <property type="match status" value="2"/>
</dbReference>
<gene>
    <name evidence="7" type="ORF">E0Z10_g9256</name>
</gene>
<dbReference type="Gene3D" id="3.30.559.10">
    <property type="entry name" value="Chloramphenicol acetyltransferase-like domain"/>
    <property type="match status" value="2"/>
</dbReference>
<dbReference type="InterPro" id="IPR006162">
    <property type="entry name" value="Ppantetheine_attach_site"/>
</dbReference>
<dbReference type="InterPro" id="IPR000873">
    <property type="entry name" value="AMP-dep_synth/lig_dom"/>
</dbReference>
<dbReference type="GO" id="GO:0044550">
    <property type="term" value="P:secondary metabolite biosynthetic process"/>
    <property type="evidence" value="ECO:0007669"/>
    <property type="project" value="TreeGrafter"/>
</dbReference>
<comment type="similarity">
    <text evidence="4">Belongs to the NRP synthetase family.</text>
</comment>
<dbReference type="Pfam" id="PF00501">
    <property type="entry name" value="AMP-binding"/>
    <property type="match status" value="2"/>
</dbReference>
<dbReference type="InterPro" id="IPR042099">
    <property type="entry name" value="ANL_N_sf"/>
</dbReference>
<evidence type="ECO:0000256" key="2">
    <source>
        <dbReference type="ARBA" id="ARBA00022553"/>
    </source>
</evidence>
<dbReference type="PANTHER" id="PTHR45527">
    <property type="entry name" value="NONRIBOSOMAL PEPTIDE SYNTHETASE"/>
    <property type="match status" value="1"/>
</dbReference>
<dbReference type="Proteomes" id="UP000297716">
    <property type="component" value="Unassembled WGS sequence"/>
</dbReference>
<dbReference type="Pfam" id="PF00550">
    <property type="entry name" value="PP-binding"/>
    <property type="match status" value="2"/>
</dbReference>
<sequence length="2166" mass="238299">MNTVSANPPVAQQGCENHTGIEAPRQPTSVCDLVDQWARERPDHTAVLFESRRVSYKALNDAASRIAWLLIRKHVKPGDVIPVLATRTCEMVASFLGVLKTGACYVPIDVEAWGEERTASTLERVSARIVVNLGNSVFPGYDVISRHEIEQAFESTEPAEQDSNAQLPQAMIKPTDLVYIVFTSGTTSRPKGVMIPHRALLNYVEQGDEEAPFNTFPRPEDKTLLTFSPGFDAGTGVIFSTICNGAQLMVASTADFESCATQATIIAITPSMLSAIHNIQACSQLRTLILGGEPPHQRLVEKWTAPGRNIYNGYGPTETTVGSLMGRVELSKPITLGHPMSNSRVILLDEDTESDYGEICLTGPGLAVGYYQDETLTAQKFVYWQGERMYRTGDFARRTEHGLEYAGRADSFVKNRGFLLNIDSQVIPILLHAEVQMATAFMHCDRLMAFVTPDSIDTRAFRQSLLQNHDAFLVPDQIRAVPILPLTPNGKADNRALRQLLEAETSDRKDGTEQDGDLRPRSKLETLKMAISEATSLPLSEVLDDLGFSELGGNSLAALKVLSYLRSRHMKLSIRSLFDLPNLGAMSDAIQEQTSMGNQAMDLLEETKRGEIHNEEDRIVGPMTALQTKMIQASLKTPGANTMLLRIHIPHPDATPNKASLKEAWFQVLHRHAIFRTVFLLRDGLQQVEPGLKLSWSEEETTVDQLNDVVQTRSLSIHKRIVDLDMQGEIFIPVNVFHLVTVPKVGSALLFSAHHAQADGWSLSIILDEVQAILSGGKVPIEKKTLQFTNIALAQNQQQSNPEGTSFWANVLKSHSALPRFNLPKPPPSQKSCEWTRSAKLDLGFTLVELEQGARFLRVTPSTLLYAAWGLVLSNYTSSDRVAFGAVFSGRNLPGVPGLEGAVGPLLNTVPFPMDQLFHMLEFQWSAAEAMATMTGESINGTLQTLVVTEYDLPPSKDSSWAVDREDMMEFALTLLLERSSGGEYTYSSNEENQDLQARILFDSSKYAQSSIPKLLAHFRNALCGLLNRQNIYVRDVRSQIMDEQEKQALLLPLGAFDQETKPDLSTENKTVKDAFESAVSNWPDSCAIETRHGSVLSYLELDEGANRVARELRRRSQGTPLKDIVIGVISDGSPHWVIAILAVLKAGYICCPIDVSLPARRIETIIRQSGASGFLSATRTCADKVDLGENSHDTLHIVVDEFLRTSPNAPAGQLQTSTETQDVVYLVFTSGSTGVPKGVPLHNLSILNFLDVPEIRLFTKPGRRISQLCALGFDMVLVELFACLCYGGTLVLKDPNDPFEQLKRVNAMVATPSLLSAFSPEDYTNLDVVLLAGEVLPQTLADTWAGKIPTLLNLYGPSECGCVSTGTRIIPAQSVSIGRPIPGLHIYILDHQQYLVPQGITGEIYISGVQLTRGYWGDAHEEKTKRLFIPNPFSSDPSNRIMYRTGDLGFWNEEMNISYVGRVDSMVKVRGFRVELEEVENALVAADKQAVKSAAAIVIGGESGNTYANGNRIVGFVTPADVDLTVLRAKIAILLPIYARPSQLLAVPELPKTANLKLDRERLKDLVLAAQTVTKPGEEGTHEIEEHNALSPTESLIAEIWKKLLGLIDGVRIHKGDDFISLGGNSILAIKAARSITISIGHSIPVALLIRETILERLASSIDQAVISSLGTSPTADGSFSSYLSSVHGSDSADGHPAHHPARLLPLSYLENEIFQAYVTSKFKSPFNTVAQFTVSGLIDLNTLTEAFAALVRENPLLRSRYFVSEQQRVRVVSAKVTAPEHFADNELNLQRLQAIVDKPFDLAKDQPLRVVFWETSGASRETQIILITHHIATDKASLALMLQWVSHRYGQSISRKIPSRKNSDEPDPGESNNSSTKSSTYLEWAQWLAQKQQHNDIAPQSQTRKQERILFWKHHLRHMQTIPQLQASDPTDLMGSPGSTSSIRIPPLDATKKRESTNRYSQRIAVAATALALRAVFGNCDLVLGLPYINRDEPATVDMLGVFVDRLPIRIMLDNAILKDTIALLDAVSTEISLCLDNYLPYVEIQGALGNHNNMQDRRAIVDVMILYGWRSDTLEHSLSLGPGVQITEARNGVRPSGSLFPLDFEFVEELDGGLSVNITNNTDLVSPEKMAALESILPRAVQGLVQGLEPVSILASTTISIGS</sequence>
<dbReference type="GO" id="GO:0005737">
    <property type="term" value="C:cytoplasm"/>
    <property type="evidence" value="ECO:0007669"/>
    <property type="project" value="TreeGrafter"/>
</dbReference>
<feature type="region of interest" description="Disordered" evidence="5">
    <location>
        <begin position="502"/>
        <end position="521"/>
    </location>
</feature>
<feature type="region of interest" description="Disordered" evidence="5">
    <location>
        <begin position="1"/>
        <end position="21"/>
    </location>
</feature>
<feature type="region of interest" description="Disordered" evidence="5">
    <location>
        <begin position="1857"/>
        <end position="1879"/>
    </location>
</feature>
<dbReference type="PROSITE" id="PS00455">
    <property type="entry name" value="AMP_BINDING"/>
    <property type="match status" value="2"/>
</dbReference>
<dbReference type="GO" id="GO:0031177">
    <property type="term" value="F:phosphopantetheine binding"/>
    <property type="evidence" value="ECO:0007669"/>
    <property type="project" value="TreeGrafter"/>
</dbReference>
<evidence type="ECO:0000256" key="3">
    <source>
        <dbReference type="ARBA" id="ARBA00022598"/>
    </source>
</evidence>
<keyword evidence="2" id="KW-0597">Phosphoprotein</keyword>
<proteinExistence type="inferred from homology"/>
<keyword evidence="3" id="KW-0436">Ligase</keyword>
<dbReference type="InterPro" id="IPR009081">
    <property type="entry name" value="PP-bd_ACP"/>
</dbReference>
<keyword evidence="8" id="KW-1185">Reference proteome</keyword>
<evidence type="ECO:0000313" key="8">
    <source>
        <dbReference type="Proteomes" id="UP000297716"/>
    </source>
</evidence>
<dbReference type="STRING" id="37992.A0A4Z0Y643"/>
<dbReference type="OrthoDB" id="416786at2759"/>
<keyword evidence="1" id="KW-0596">Phosphopantetheine</keyword>
<dbReference type="GO" id="GO:0043041">
    <property type="term" value="P:amino acid activation for nonribosomal peptide biosynthetic process"/>
    <property type="evidence" value="ECO:0007669"/>
    <property type="project" value="TreeGrafter"/>
</dbReference>
<dbReference type="InterPro" id="IPR045851">
    <property type="entry name" value="AMP-bd_C_sf"/>
</dbReference>
<name>A0A4Z0Y643_9PEZI</name>
<dbReference type="SUPFAM" id="SSF47336">
    <property type="entry name" value="ACP-like"/>
    <property type="match status" value="2"/>
</dbReference>
<dbReference type="InterPro" id="IPR023213">
    <property type="entry name" value="CAT-like_dom_sf"/>
</dbReference>
<evidence type="ECO:0000256" key="1">
    <source>
        <dbReference type="ARBA" id="ARBA00022450"/>
    </source>
</evidence>
<feature type="region of interest" description="Disordered" evidence="5">
    <location>
        <begin position="1929"/>
        <end position="1948"/>
    </location>
</feature>
<dbReference type="GO" id="GO:0016874">
    <property type="term" value="F:ligase activity"/>
    <property type="evidence" value="ECO:0007669"/>
    <property type="project" value="UniProtKB-KW"/>
</dbReference>
<dbReference type="Gene3D" id="3.30.559.30">
    <property type="entry name" value="Nonribosomal peptide synthetase, condensation domain"/>
    <property type="match status" value="2"/>
</dbReference>
<evidence type="ECO:0000256" key="4">
    <source>
        <dbReference type="ARBA" id="ARBA00029454"/>
    </source>
</evidence>
<reference evidence="7 8" key="1">
    <citation type="submission" date="2019-03" db="EMBL/GenBank/DDBJ databases">
        <title>Draft genome sequence of Xylaria hypoxylon DSM 108379, a ubiquitous saprotrophic-parasitic fungi on hardwood.</title>
        <authorList>
            <person name="Buettner E."/>
            <person name="Leonhardt S."/>
            <person name="Gebauer A.M."/>
            <person name="Liers C."/>
            <person name="Hofrichter M."/>
            <person name="Kellner H."/>
        </authorList>
    </citation>
    <scope>NUCLEOTIDE SEQUENCE [LARGE SCALE GENOMIC DNA]</scope>
    <source>
        <strain evidence="7 8">DSM 108379</strain>
    </source>
</reference>
<evidence type="ECO:0000259" key="6">
    <source>
        <dbReference type="PROSITE" id="PS50075"/>
    </source>
</evidence>
<dbReference type="InterPro" id="IPR001242">
    <property type="entry name" value="Condensation_dom"/>
</dbReference>
<dbReference type="SUPFAM" id="SSF56801">
    <property type="entry name" value="Acetyl-CoA synthetase-like"/>
    <property type="match status" value="2"/>
</dbReference>
<comment type="caution">
    <text evidence="7">The sequence shown here is derived from an EMBL/GenBank/DDBJ whole genome shotgun (WGS) entry which is preliminary data.</text>
</comment>
<dbReference type="InterPro" id="IPR020845">
    <property type="entry name" value="AMP-binding_CS"/>
</dbReference>
<dbReference type="Gene3D" id="3.30.300.30">
    <property type="match status" value="2"/>
</dbReference>
<dbReference type="PANTHER" id="PTHR45527:SF11">
    <property type="entry name" value="NONRIBOSOMAL PEPTIDE SYNTHETASE 5"/>
    <property type="match status" value="1"/>
</dbReference>
<feature type="compositionally biased region" description="Basic and acidic residues" evidence="5">
    <location>
        <begin position="505"/>
        <end position="521"/>
    </location>
</feature>
<accession>A0A4Z0Y643</accession>
<dbReference type="Pfam" id="PF00668">
    <property type="entry name" value="Condensation"/>
    <property type="match status" value="2"/>
</dbReference>